<evidence type="ECO:0000313" key="5">
    <source>
        <dbReference type="EMBL" id="ODQ63290.1"/>
    </source>
</evidence>
<evidence type="ECO:0000259" key="3">
    <source>
        <dbReference type="Pfam" id="PF18158"/>
    </source>
</evidence>
<dbReference type="Pfam" id="PF22924">
    <property type="entry name" value="ACOX_C_alpha1"/>
    <property type="match status" value="1"/>
</dbReference>
<evidence type="ECO:0000259" key="4">
    <source>
        <dbReference type="Pfam" id="PF22924"/>
    </source>
</evidence>
<dbReference type="InterPro" id="IPR041504">
    <property type="entry name" value="AidB_N"/>
</dbReference>
<dbReference type="STRING" id="857566.A0A1E3PDC3"/>
<dbReference type="InterPro" id="IPR006091">
    <property type="entry name" value="Acyl-CoA_Oxase/DH_mid-dom"/>
</dbReference>
<feature type="domain" description="Acyl-CoA oxidase C-alpha1" evidence="4">
    <location>
        <begin position="305"/>
        <end position="480"/>
    </location>
</feature>
<evidence type="ECO:0000259" key="2">
    <source>
        <dbReference type="Pfam" id="PF02770"/>
    </source>
</evidence>
<proteinExistence type="predicted"/>
<accession>A0A1E3PDC3</accession>
<dbReference type="OrthoDB" id="10251155at2759"/>
<dbReference type="InterPro" id="IPR036250">
    <property type="entry name" value="AcylCo_DH-like_C"/>
</dbReference>
<dbReference type="PANTHER" id="PTHR42707">
    <property type="entry name" value="ACYL-COA DEHYDROGENASE"/>
    <property type="match status" value="1"/>
</dbReference>
<dbReference type="Pfam" id="PF18158">
    <property type="entry name" value="AidB_N"/>
    <property type="match status" value="1"/>
</dbReference>
<sequence length="642" mass="71099">MASSSTGFFQALPALPNQYTSDTNLQHAIEFFLPRSTIDKAAPEWESFGSKMVSEEIFDLVRDAESHKPYVMSHNVVGRAINKLVTSHGWRSLKRVGQESGLMSIAARREYEENSRVVAFVYHYLFSASSAIVNCPLAMTDGCASVLAQYSSHIKDSREIWQRLTERDPDFAWTAGQWMTERTGGSDVSATETLAVLDNDLCARRGEDNYYRVQGFKWFSSATDAEVCLFLAKIKEGNAVDTSLSCFLGRLIPNKAAGHVRIHRLKEKLGTKALPTAELELNNFEAQLIGGRAQGIKVISSVLNITRVHSVSATLGFYARALSMAREYAKVRQIGHGSSAQSKRLIEVPAHMKVLAHESLRLRAFTYLMLYCAELLGKSEDRELGLGKGLSPQHYRLPDYGRPDPETELSRIMPGVTKALVARETIQGISECMESMGGIGYMEDPGSVEYNLARLLRDSQVNAIWEGTTNVLSHDLVRFIRKNATVVLAGLDQLVADTIGQGEVNIKDHTLDPVACGNGDDAVGGDATLDSLRDTLQSRMEEWQSRITDPQFNVDGSQSRLLITALGRLVAGLLLFADTVRGGRVSQSRSLEVDANIDPVKLEVLARWVLADEYELCENRDLDYMIVYGMDKSELLQTVSKL</sequence>
<protein>
    <submittedName>
        <fullName evidence="5">Acyl-CoA dehydrogenase/oxidase C-terminal</fullName>
    </submittedName>
</protein>
<dbReference type="AlphaFoldDB" id="A0A1E3PDC3"/>
<dbReference type="InterPro" id="IPR052904">
    <property type="entry name" value="Acyl-CoA_dehydrogenase-like"/>
</dbReference>
<dbReference type="SUPFAM" id="SSF47203">
    <property type="entry name" value="Acyl-CoA dehydrogenase C-terminal domain-like"/>
    <property type="match status" value="1"/>
</dbReference>
<dbReference type="SUPFAM" id="SSF56645">
    <property type="entry name" value="Acyl-CoA dehydrogenase NM domain-like"/>
    <property type="match status" value="1"/>
</dbReference>
<evidence type="ECO:0000256" key="1">
    <source>
        <dbReference type="ARBA" id="ARBA00022630"/>
    </source>
</evidence>
<feature type="domain" description="Adaptive response protein AidB N-terminal" evidence="3">
    <location>
        <begin position="17"/>
        <end position="154"/>
    </location>
</feature>
<organism evidence="5 6">
    <name type="scientific">Nadsonia fulvescens var. elongata DSM 6958</name>
    <dbReference type="NCBI Taxonomy" id="857566"/>
    <lineage>
        <taxon>Eukaryota</taxon>
        <taxon>Fungi</taxon>
        <taxon>Dikarya</taxon>
        <taxon>Ascomycota</taxon>
        <taxon>Saccharomycotina</taxon>
        <taxon>Dipodascomycetes</taxon>
        <taxon>Dipodascales</taxon>
        <taxon>Dipodascales incertae sedis</taxon>
        <taxon>Nadsonia</taxon>
    </lineage>
</organism>
<evidence type="ECO:0000313" key="6">
    <source>
        <dbReference type="Proteomes" id="UP000095009"/>
    </source>
</evidence>
<dbReference type="InterPro" id="IPR055060">
    <property type="entry name" value="ACOX_C_alpha1"/>
</dbReference>
<dbReference type="Pfam" id="PF02770">
    <property type="entry name" value="Acyl-CoA_dh_M"/>
    <property type="match status" value="1"/>
</dbReference>
<dbReference type="Proteomes" id="UP000095009">
    <property type="component" value="Unassembled WGS sequence"/>
</dbReference>
<gene>
    <name evidence="5" type="ORF">NADFUDRAFT_53561</name>
</gene>
<keyword evidence="1" id="KW-0285">Flavoprotein</keyword>
<reference evidence="5 6" key="1">
    <citation type="journal article" date="2016" name="Proc. Natl. Acad. Sci. U.S.A.">
        <title>Comparative genomics of biotechnologically important yeasts.</title>
        <authorList>
            <person name="Riley R."/>
            <person name="Haridas S."/>
            <person name="Wolfe K.H."/>
            <person name="Lopes M.R."/>
            <person name="Hittinger C.T."/>
            <person name="Goeker M."/>
            <person name="Salamov A.A."/>
            <person name="Wisecaver J.H."/>
            <person name="Long T.M."/>
            <person name="Calvey C.H."/>
            <person name="Aerts A.L."/>
            <person name="Barry K.W."/>
            <person name="Choi C."/>
            <person name="Clum A."/>
            <person name="Coughlan A.Y."/>
            <person name="Deshpande S."/>
            <person name="Douglass A.P."/>
            <person name="Hanson S.J."/>
            <person name="Klenk H.-P."/>
            <person name="LaButti K.M."/>
            <person name="Lapidus A."/>
            <person name="Lindquist E.A."/>
            <person name="Lipzen A.M."/>
            <person name="Meier-Kolthoff J.P."/>
            <person name="Ohm R.A."/>
            <person name="Otillar R.P."/>
            <person name="Pangilinan J.L."/>
            <person name="Peng Y."/>
            <person name="Rokas A."/>
            <person name="Rosa C.A."/>
            <person name="Scheuner C."/>
            <person name="Sibirny A.A."/>
            <person name="Slot J.C."/>
            <person name="Stielow J.B."/>
            <person name="Sun H."/>
            <person name="Kurtzman C.P."/>
            <person name="Blackwell M."/>
            <person name="Grigoriev I.V."/>
            <person name="Jeffries T.W."/>
        </authorList>
    </citation>
    <scope>NUCLEOTIDE SEQUENCE [LARGE SCALE GENOMIC DNA]</scope>
    <source>
        <strain evidence="5 6">DSM 6958</strain>
    </source>
</reference>
<name>A0A1E3PDC3_9ASCO</name>
<dbReference type="InterPro" id="IPR009100">
    <property type="entry name" value="AcylCoA_DH/oxidase_NM_dom_sf"/>
</dbReference>
<dbReference type="EMBL" id="KV454415">
    <property type="protein sequence ID" value="ODQ63290.1"/>
    <property type="molecule type" value="Genomic_DNA"/>
</dbReference>
<dbReference type="Gene3D" id="1.20.140.10">
    <property type="entry name" value="Butyryl-CoA Dehydrogenase, subunit A, domain 3"/>
    <property type="match status" value="1"/>
</dbReference>
<dbReference type="GO" id="GO:0003995">
    <property type="term" value="F:acyl-CoA dehydrogenase activity"/>
    <property type="evidence" value="ECO:0007669"/>
    <property type="project" value="TreeGrafter"/>
</dbReference>
<dbReference type="Gene3D" id="6.10.250.600">
    <property type="match status" value="1"/>
</dbReference>
<dbReference type="Gene3D" id="2.40.110.20">
    <property type="match status" value="1"/>
</dbReference>
<feature type="domain" description="Acyl-CoA oxidase/dehydrogenase middle" evidence="2">
    <location>
        <begin position="177"/>
        <end position="283"/>
    </location>
</feature>
<dbReference type="PANTHER" id="PTHR42707:SF2">
    <property type="entry name" value="ACD11 DEHYDROGENASE"/>
    <property type="match status" value="1"/>
</dbReference>
<keyword evidence="6" id="KW-1185">Reference proteome</keyword>